<evidence type="ECO:0000313" key="2">
    <source>
        <dbReference type="Proteomes" id="UP000325440"/>
    </source>
</evidence>
<evidence type="ECO:0000313" key="1">
    <source>
        <dbReference type="EMBL" id="VVC42394.1"/>
    </source>
</evidence>
<dbReference type="AlphaFoldDB" id="A0A5E4NC10"/>
<organism evidence="1 2">
    <name type="scientific">Cinara cedri</name>
    <dbReference type="NCBI Taxonomy" id="506608"/>
    <lineage>
        <taxon>Eukaryota</taxon>
        <taxon>Metazoa</taxon>
        <taxon>Ecdysozoa</taxon>
        <taxon>Arthropoda</taxon>
        <taxon>Hexapoda</taxon>
        <taxon>Insecta</taxon>
        <taxon>Pterygota</taxon>
        <taxon>Neoptera</taxon>
        <taxon>Paraneoptera</taxon>
        <taxon>Hemiptera</taxon>
        <taxon>Sternorrhyncha</taxon>
        <taxon>Aphidomorpha</taxon>
        <taxon>Aphidoidea</taxon>
        <taxon>Aphididae</taxon>
        <taxon>Lachninae</taxon>
        <taxon>Cinara</taxon>
    </lineage>
</organism>
<dbReference type="Proteomes" id="UP000325440">
    <property type="component" value="Unassembled WGS sequence"/>
</dbReference>
<protein>
    <submittedName>
        <fullName evidence="1">Uncharacterized protein</fullName>
    </submittedName>
</protein>
<dbReference type="OrthoDB" id="6625677at2759"/>
<reference evidence="1 2" key="1">
    <citation type="submission" date="2019-08" db="EMBL/GenBank/DDBJ databases">
        <authorList>
            <person name="Alioto T."/>
            <person name="Alioto T."/>
            <person name="Gomez Garrido J."/>
        </authorList>
    </citation>
    <scope>NUCLEOTIDE SEQUENCE [LARGE SCALE GENOMIC DNA]</scope>
</reference>
<dbReference type="EMBL" id="CABPRJ010001950">
    <property type="protein sequence ID" value="VVC42394.1"/>
    <property type="molecule type" value="Genomic_DNA"/>
</dbReference>
<accession>A0A5E4NC10</accession>
<proteinExistence type="predicted"/>
<name>A0A5E4NC10_9HEMI</name>
<gene>
    <name evidence="1" type="ORF">CINCED_3A013326</name>
</gene>
<sequence>MFKNMLEILFQNTIITEVIKKRRLQWAGHAWRSQNELIRAVLEQKPRGKRPLGRLKTRWEDVVVKKDVQSLGGETNWKERATDREE</sequence>
<keyword evidence="2" id="KW-1185">Reference proteome</keyword>